<accession>A0A6M8HW01</accession>
<name>A0A6M8HW01_9PROT</name>
<dbReference type="AlphaFoldDB" id="A0A6M8HW01"/>
<gene>
    <name evidence="2" type="primary">hpnC</name>
    <name evidence="2" type="ORF">HN018_00155</name>
</gene>
<reference evidence="2 3" key="1">
    <citation type="journal article" date="2014" name="World J. Microbiol. Biotechnol.">
        <title>Biodiversity and physiological characteristics of Antarctic and Arctic lichens-associated bacteria.</title>
        <authorList>
            <person name="Lee Y.M."/>
            <person name="Kim E.H."/>
            <person name="Lee H.K."/>
            <person name="Hong S.G."/>
        </authorList>
    </citation>
    <scope>NUCLEOTIDE SEQUENCE [LARGE SCALE GENOMIC DNA]</scope>
    <source>
        <strain evidence="2 3">PAMC 26569</strain>
    </source>
</reference>
<protein>
    <submittedName>
        <fullName evidence="2">Squalene synthase HpnC</fullName>
        <ecNumber evidence="2">2.5.1.21</ecNumber>
    </submittedName>
</protein>
<evidence type="ECO:0000313" key="3">
    <source>
        <dbReference type="Proteomes" id="UP000500767"/>
    </source>
</evidence>
<dbReference type="SFLD" id="SFLDG01018">
    <property type="entry name" value="Squalene/Phytoene_Synthase_Lik"/>
    <property type="match status" value="1"/>
</dbReference>
<organism evidence="2 3">
    <name type="scientific">Lichenicola cladoniae</name>
    <dbReference type="NCBI Taxonomy" id="1484109"/>
    <lineage>
        <taxon>Bacteria</taxon>
        <taxon>Pseudomonadati</taxon>
        <taxon>Pseudomonadota</taxon>
        <taxon>Alphaproteobacteria</taxon>
        <taxon>Acetobacterales</taxon>
        <taxon>Acetobacteraceae</taxon>
        <taxon>Lichenicola</taxon>
    </lineage>
</organism>
<dbReference type="InterPro" id="IPR017827">
    <property type="entry name" value="HSQ_synthase_HpnC"/>
</dbReference>
<dbReference type="InterPro" id="IPR008949">
    <property type="entry name" value="Isoprenoid_synthase_dom_sf"/>
</dbReference>
<dbReference type="GO" id="GO:0051996">
    <property type="term" value="F:squalene synthase [NAD(P)H] activity"/>
    <property type="evidence" value="ECO:0007669"/>
    <property type="project" value="UniProtKB-EC"/>
</dbReference>
<dbReference type="SFLD" id="SFLDG01212">
    <property type="entry name" value="Phytoene_synthase_like"/>
    <property type="match status" value="1"/>
</dbReference>
<dbReference type="InterPro" id="IPR044843">
    <property type="entry name" value="Trans_IPPS_bact-type"/>
</dbReference>
<dbReference type="SUPFAM" id="SSF48576">
    <property type="entry name" value="Terpenoid synthases"/>
    <property type="match status" value="1"/>
</dbReference>
<dbReference type="Pfam" id="PF00494">
    <property type="entry name" value="SQS_PSY"/>
    <property type="match status" value="1"/>
</dbReference>
<dbReference type="InterPro" id="IPR002060">
    <property type="entry name" value="Squ/phyt_synthse"/>
</dbReference>
<dbReference type="Gene3D" id="1.10.600.10">
    <property type="entry name" value="Farnesyl Diphosphate Synthase"/>
    <property type="match status" value="1"/>
</dbReference>
<dbReference type="PANTHER" id="PTHR31480">
    <property type="entry name" value="BIFUNCTIONAL LYCOPENE CYCLASE/PHYTOENE SYNTHASE"/>
    <property type="match status" value="1"/>
</dbReference>
<proteinExistence type="predicted"/>
<keyword evidence="3" id="KW-1185">Reference proteome</keyword>
<dbReference type="KEGG" id="lck:HN018_00155"/>
<dbReference type="EC" id="2.5.1.21" evidence="2"/>
<feature type="region of interest" description="Disordered" evidence="1">
    <location>
        <begin position="1"/>
        <end position="21"/>
    </location>
</feature>
<dbReference type="GO" id="GO:0004311">
    <property type="term" value="F:geranylgeranyl diphosphate synthase activity"/>
    <property type="evidence" value="ECO:0007669"/>
    <property type="project" value="InterPro"/>
</dbReference>
<dbReference type="NCBIfam" id="TIGR03464">
    <property type="entry name" value="HpnC"/>
    <property type="match status" value="1"/>
</dbReference>
<sequence length="291" mass="31764">MVLDRAPGAASATDVSSGKGKADENFPVGSVLIARSLRPHVHAYYAFARAIDDIADNAVLPSDQKIARLDTMQAVLLGRQESGPDLTRAEIASAVGLRDSLARTGIEPARGTDLIVAFRQDCVKHRYASWAELLDYCRYSANPVGLYLLDLHGEGAATHAPSDALCSALQVLNHLQDCKADLDELGRCYLPESWLAQAGQTVESVRGERLTTGLRQVLDQALDQVDRLNREAARLPGLIADRRMRLEAAVIVGLSHRLARRLRRQDPLARRVKLSRGDVGVSLLATLRHLL</sequence>
<dbReference type="SFLD" id="SFLDS00005">
    <property type="entry name" value="Isoprenoid_Synthase_Type_I"/>
    <property type="match status" value="1"/>
</dbReference>
<keyword evidence="2" id="KW-0808">Transferase</keyword>
<dbReference type="Proteomes" id="UP000500767">
    <property type="component" value="Chromosome"/>
</dbReference>
<evidence type="ECO:0000256" key="1">
    <source>
        <dbReference type="SAM" id="MobiDB-lite"/>
    </source>
</evidence>
<dbReference type="EMBL" id="CP053708">
    <property type="protein sequence ID" value="QKE92327.1"/>
    <property type="molecule type" value="Genomic_DNA"/>
</dbReference>
<evidence type="ECO:0000313" key="2">
    <source>
        <dbReference type="EMBL" id="QKE92327.1"/>
    </source>
</evidence>